<keyword evidence="3" id="KW-1185">Reference proteome</keyword>
<sequence length="128" mass="14239">MADEVLENPIAMRDLYLDNECKATIAIGAPFPVDEANEEFWCHYQIVGFGKGRIKKGIGIDALQALCIALYNASNDLYFSDEYREGKLKWEGGITIADLGLPVSDGMLENVREIRSQIEASRHRGSNS</sequence>
<reference evidence="2 3" key="1">
    <citation type="submission" date="2019-04" db="EMBL/GenBank/DDBJ databases">
        <title>Sphingomonas psychrotolerans sp. nov., isolated from soil in the Tianshan Mountains, Xinjiang, China.</title>
        <authorList>
            <person name="Luo Y."/>
            <person name="Sheng H."/>
        </authorList>
    </citation>
    <scope>NUCLEOTIDE SEQUENCE [LARGE SCALE GENOMIC DNA]</scope>
    <source>
        <strain evidence="2 3">KIS18-15</strain>
    </source>
</reference>
<protein>
    <recommendedName>
        <fullName evidence="1">DUF6968 domain-containing protein</fullName>
    </recommendedName>
</protein>
<accession>A0A4S1WPY4</accession>
<evidence type="ECO:0000313" key="3">
    <source>
        <dbReference type="Proteomes" id="UP000309848"/>
    </source>
</evidence>
<dbReference type="RefSeq" id="WP_135984045.1">
    <property type="nucleotide sequence ID" value="NZ_JAASQM010000002.1"/>
</dbReference>
<comment type="caution">
    <text evidence="2">The sequence shown here is derived from an EMBL/GenBank/DDBJ whole genome shotgun (WGS) entry which is preliminary data.</text>
</comment>
<organism evidence="2 3">
    <name type="scientific">Sphingomonas naasensis</name>
    <dbReference type="NCBI Taxonomy" id="1344951"/>
    <lineage>
        <taxon>Bacteria</taxon>
        <taxon>Pseudomonadati</taxon>
        <taxon>Pseudomonadota</taxon>
        <taxon>Alphaproteobacteria</taxon>
        <taxon>Sphingomonadales</taxon>
        <taxon>Sphingomonadaceae</taxon>
        <taxon>Sphingomonas</taxon>
    </lineage>
</organism>
<proteinExistence type="predicted"/>
<gene>
    <name evidence="2" type="ORF">E5A74_09180</name>
</gene>
<dbReference type="OrthoDB" id="7276171at2"/>
<evidence type="ECO:0000313" key="2">
    <source>
        <dbReference type="EMBL" id="TGX43326.1"/>
    </source>
</evidence>
<dbReference type="Pfam" id="PF22302">
    <property type="entry name" value="DUF6968"/>
    <property type="match status" value="1"/>
</dbReference>
<dbReference type="EMBL" id="SRXU01000003">
    <property type="protein sequence ID" value="TGX43326.1"/>
    <property type="molecule type" value="Genomic_DNA"/>
</dbReference>
<dbReference type="AlphaFoldDB" id="A0A4S1WPY4"/>
<dbReference type="InterPro" id="IPR054241">
    <property type="entry name" value="DUF6968"/>
</dbReference>
<dbReference type="Proteomes" id="UP000309848">
    <property type="component" value="Unassembled WGS sequence"/>
</dbReference>
<feature type="domain" description="DUF6968" evidence="1">
    <location>
        <begin position="12"/>
        <end position="103"/>
    </location>
</feature>
<name>A0A4S1WPY4_9SPHN</name>
<evidence type="ECO:0000259" key="1">
    <source>
        <dbReference type="Pfam" id="PF22302"/>
    </source>
</evidence>